<organism evidence="1 2">
    <name type="scientific">Conger conger</name>
    <name type="common">Conger eel</name>
    <name type="synonym">Muraena conger</name>
    <dbReference type="NCBI Taxonomy" id="82655"/>
    <lineage>
        <taxon>Eukaryota</taxon>
        <taxon>Metazoa</taxon>
        <taxon>Chordata</taxon>
        <taxon>Craniata</taxon>
        <taxon>Vertebrata</taxon>
        <taxon>Euteleostomi</taxon>
        <taxon>Actinopterygii</taxon>
        <taxon>Neopterygii</taxon>
        <taxon>Teleostei</taxon>
        <taxon>Anguilliformes</taxon>
        <taxon>Congridae</taxon>
        <taxon>Conger</taxon>
    </lineage>
</organism>
<name>A0A9Q1HVL6_CONCO</name>
<proteinExistence type="predicted"/>
<dbReference type="Proteomes" id="UP001152803">
    <property type="component" value="Unassembled WGS sequence"/>
</dbReference>
<evidence type="ECO:0000313" key="2">
    <source>
        <dbReference type="Proteomes" id="UP001152803"/>
    </source>
</evidence>
<protein>
    <submittedName>
        <fullName evidence="1">Uncharacterized protein</fullName>
    </submittedName>
</protein>
<comment type="caution">
    <text evidence="1">The sequence shown here is derived from an EMBL/GenBank/DDBJ whole genome shotgun (WGS) entry which is preliminary data.</text>
</comment>
<evidence type="ECO:0000313" key="1">
    <source>
        <dbReference type="EMBL" id="KAJ8264891.1"/>
    </source>
</evidence>
<dbReference type="AlphaFoldDB" id="A0A9Q1HVL6"/>
<keyword evidence="2" id="KW-1185">Reference proteome</keyword>
<sequence length="114" mass="12727">MLAAMTTDASLTLRNDGPLSQDDTYRDWCSQGPAGPRIARLSFVEAEFGPDTKIDDVAVLRITDALLRFVEHILRVSLFKFQSHSVLLVFLQDDVLTWSLSVPSDRIRSALCVC</sequence>
<accession>A0A9Q1HVL6</accession>
<dbReference type="EMBL" id="JAFJMO010000010">
    <property type="protein sequence ID" value="KAJ8264891.1"/>
    <property type="molecule type" value="Genomic_DNA"/>
</dbReference>
<reference evidence="1" key="1">
    <citation type="journal article" date="2023" name="Science">
        <title>Genome structures resolve the early diversification of teleost fishes.</title>
        <authorList>
            <person name="Parey E."/>
            <person name="Louis A."/>
            <person name="Montfort J."/>
            <person name="Bouchez O."/>
            <person name="Roques C."/>
            <person name="Iampietro C."/>
            <person name="Lluch J."/>
            <person name="Castinel A."/>
            <person name="Donnadieu C."/>
            <person name="Desvignes T."/>
            <person name="Floi Bucao C."/>
            <person name="Jouanno E."/>
            <person name="Wen M."/>
            <person name="Mejri S."/>
            <person name="Dirks R."/>
            <person name="Jansen H."/>
            <person name="Henkel C."/>
            <person name="Chen W.J."/>
            <person name="Zahm M."/>
            <person name="Cabau C."/>
            <person name="Klopp C."/>
            <person name="Thompson A.W."/>
            <person name="Robinson-Rechavi M."/>
            <person name="Braasch I."/>
            <person name="Lecointre G."/>
            <person name="Bobe J."/>
            <person name="Postlethwait J.H."/>
            <person name="Berthelot C."/>
            <person name="Roest Crollius H."/>
            <person name="Guiguen Y."/>
        </authorList>
    </citation>
    <scope>NUCLEOTIDE SEQUENCE</scope>
    <source>
        <strain evidence="1">Concon-B</strain>
    </source>
</reference>
<gene>
    <name evidence="1" type="ORF">COCON_G00139900</name>
</gene>